<dbReference type="SUPFAM" id="SSF74653">
    <property type="entry name" value="TolA/TonB C-terminal domain"/>
    <property type="match status" value="1"/>
</dbReference>
<dbReference type="PROSITE" id="PS52015">
    <property type="entry name" value="TONB_CTD"/>
    <property type="match status" value="1"/>
</dbReference>
<dbReference type="NCBIfam" id="TIGR01352">
    <property type="entry name" value="tonB_Cterm"/>
    <property type="match status" value="1"/>
</dbReference>
<evidence type="ECO:0000256" key="3">
    <source>
        <dbReference type="ARBA" id="ARBA00022448"/>
    </source>
</evidence>
<evidence type="ECO:0000256" key="6">
    <source>
        <dbReference type="ARBA" id="ARBA00022692"/>
    </source>
</evidence>
<keyword evidence="8" id="KW-1133">Transmembrane helix</keyword>
<comment type="similarity">
    <text evidence="2">Belongs to the TonB family.</text>
</comment>
<sequence length="290" mass="30057">MTLSVIVHALIMLWIVLAPRVASQLPTLTEITLIEPGEAAGATAAAPAPVAATRTGAAAVSPLEQAFPRLARHADITPEPENSAALDDRIASRLAALQNTEAAPVRGIAVAAMPAPAWGAPANVSAGTGGGTAPLALHRDGTGSGAGPALVLSRGGTSLAPALANTGLPSEASERTAPARTTETAARRSLAGAMLAGPIADRPVVSWVRPVYPDWAKHEAVEGSVTLYFIVRPDGAVMDNVLVQKTAGFEDFDESARVALRAWRFEPLHQGRTGEQWGTITFHFRLREAG</sequence>
<keyword evidence="5" id="KW-0997">Cell inner membrane</keyword>
<dbReference type="GO" id="GO:0055085">
    <property type="term" value="P:transmembrane transport"/>
    <property type="evidence" value="ECO:0007669"/>
    <property type="project" value="InterPro"/>
</dbReference>
<dbReference type="PANTHER" id="PTHR33446">
    <property type="entry name" value="PROTEIN TONB-RELATED"/>
    <property type="match status" value="1"/>
</dbReference>
<dbReference type="InterPro" id="IPR051045">
    <property type="entry name" value="TonB-dependent_transducer"/>
</dbReference>
<keyword evidence="3" id="KW-0813">Transport</keyword>
<dbReference type="Proteomes" id="UP000807850">
    <property type="component" value="Unassembled WGS sequence"/>
</dbReference>
<evidence type="ECO:0000256" key="2">
    <source>
        <dbReference type="ARBA" id="ARBA00006555"/>
    </source>
</evidence>
<evidence type="ECO:0000313" key="13">
    <source>
        <dbReference type="Proteomes" id="UP000807850"/>
    </source>
</evidence>
<dbReference type="InterPro" id="IPR037682">
    <property type="entry name" value="TonB_C"/>
</dbReference>
<dbReference type="Gene3D" id="3.30.1150.10">
    <property type="match status" value="1"/>
</dbReference>
<evidence type="ECO:0000256" key="10">
    <source>
        <dbReference type="SAM" id="MobiDB-lite"/>
    </source>
</evidence>
<evidence type="ECO:0000256" key="7">
    <source>
        <dbReference type="ARBA" id="ARBA00022927"/>
    </source>
</evidence>
<name>A0A9D6L8B8_UNCEI</name>
<dbReference type="Pfam" id="PF03544">
    <property type="entry name" value="TonB_C"/>
    <property type="match status" value="1"/>
</dbReference>
<comment type="caution">
    <text evidence="12">The sequence shown here is derived from an EMBL/GenBank/DDBJ whole genome shotgun (WGS) entry which is preliminary data.</text>
</comment>
<evidence type="ECO:0000256" key="4">
    <source>
        <dbReference type="ARBA" id="ARBA00022475"/>
    </source>
</evidence>
<keyword evidence="4" id="KW-1003">Cell membrane</keyword>
<evidence type="ECO:0000259" key="11">
    <source>
        <dbReference type="PROSITE" id="PS52015"/>
    </source>
</evidence>
<dbReference type="EMBL" id="JACQAY010000307">
    <property type="protein sequence ID" value="MBI3540451.1"/>
    <property type="molecule type" value="Genomic_DNA"/>
</dbReference>
<accession>A0A9D6L8B8</accession>
<keyword evidence="6" id="KW-0812">Transmembrane</keyword>
<dbReference type="GO" id="GO:0015031">
    <property type="term" value="P:protein transport"/>
    <property type="evidence" value="ECO:0007669"/>
    <property type="project" value="UniProtKB-KW"/>
</dbReference>
<keyword evidence="7" id="KW-0653">Protein transport</keyword>
<evidence type="ECO:0000256" key="9">
    <source>
        <dbReference type="ARBA" id="ARBA00023136"/>
    </source>
</evidence>
<protein>
    <submittedName>
        <fullName evidence="12">TonB family protein</fullName>
    </submittedName>
</protein>
<dbReference type="InterPro" id="IPR006260">
    <property type="entry name" value="TonB/TolA_C"/>
</dbReference>
<dbReference type="AlphaFoldDB" id="A0A9D6L8B8"/>
<dbReference type="GO" id="GO:0005886">
    <property type="term" value="C:plasma membrane"/>
    <property type="evidence" value="ECO:0007669"/>
    <property type="project" value="UniProtKB-SubCell"/>
</dbReference>
<comment type="subcellular location">
    <subcellularLocation>
        <location evidence="1">Cell inner membrane</location>
        <topology evidence="1">Single-pass membrane protein</topology>
        <orientation evidence="1">Periplasmic side</orientation>
    </subcellularLocation>
</comment>
<evidence type="ECO:0000256" key="5">
    <source>
        <dbReference type="ARBA" id="ARBA00022519"/>
    </source>
</evidence>
<keyword evidence="9" id="KW-0472">Membrane</keyword>
<gene>
    <name evidence="12" type="ORF">HY076_09285</name>
</gene>
<organism evidence="12 13">
    <name type="scientific">Eiseniibacteriota bacterium</name>
    <dbReference type="NCBI Taxonomy" id="2212470"/>
    <lineage>
        <taxon>Bacteria</taxon>
        <taxon>Candidatus Eiseniibacteriota</taxon>
    </lineage>
</organism>
<evidence type="ECO:0000256" key="1">
    <source>
        <dbReference type="ARBA" id="ARBA00004383"/>
    </source>
</evidence>
<evidence type="ECO:0000256" key="8">
    <source>
        <dbReference type="ARBA" id="ARBA00022989"/>
    </source>
</evidence>
<feature type="region of interest" description="Disordered" evidence="10">
    <location>
        <begin position="162"/>
        <end position="183"/>
    </location>
</feature>
<evidence type="ECO:0000313" key="12">
    <source>
        <dbReference type="EMBL" id="MBI3540451.1"/>
    </source>
</evidence>
<reference evidence="12" key="1">
    <citation type="submission" date="2020-07" db="EMBL/GenBank/DDBJ databases">
        <title>Huge and variable diversity of episymbiotic CPR bacteria and DPANN archaea in groundwater ecosystems.</title>
        <authorList>
            <person name="He C.Y."/>
            <person name="Keren R."/>
            <person name="Whittaker M."/>
            <person name="Farag I.F."/>
            <person name="Doudna J."/>
            <person name="Cate J.H.D."/>
            <person name="Banfield J.F."/>
        </authorList>
    </citation>
    <scope>NUCLEOTIDE SEQUENCE</scope>
    <source>
        <strain evidence="12">NC_groundwater_928_Pr1_S-0.2um_72_17</strain>
    </source>
</reference>
<proteinExistence type="inferred from homology"/>
<feature type="domain" description="TonB C-terminal" evidence="11">
    <location>
        <begin position="197"/>
        <end position="290"/>
    </location>
</feature>